<evidence type="ECO:0000313" key="1">
    <source>
        <dbReference type="EMBL" id="NDP47119.1"/>
    </source>
</evidence>
<name>A0A7C9JZZ4_9PROT</name>
<protein>
    <submittedName>
        <fullName evidence="1">Acetyltransferase</fullName>
    </submittedName>
</protein>
<dbReference type="AlphaFoldDB" id="A0A7C9JZZ4"/>
<proteinExistence type="predicted"/>
<reference evidence="1 2" key="1">
    <citation type="submission" date="2019-09" db="EMBL/GenBank/DDBJ databases">
        <title>H2 Metabolism Revealed by Metagenomic Analysis in Subglacial Sediment of East Antarctica.</title>
        <authorList>
            <person name="Yang Z."/>
            <person name="Zhang Y."/>
            <person name="Lv Y."/>
            <person name="Yan W."/>
            <person name="Xiao X."/>
            <person name="Sun B."/>
            <person name="Ma H."/>
        </authorList>
    </citation>
    <scope>NUCLEOTIDE SEQUENCE [LARGE SCALE GENOMIC DNA]</scope>
    <source>
        <strain evidence="1">Bin2_2</strain>
    </source>
</reference>
<organism evidence="1 2">
    <name type="scientific">Sulfuriferula multivorans</name>
    <dbReference type="NCBI Taxonomy" id="1559896"/>
    <lineage>
        <taxon>Bacteria</taxon>
        <taxon>Pseudomonadati</taxon>
        <taxon>Pseudomonadota</taxon>
        <taxon>Betaproteobacteria</taxon>
        <taxon>Nitrosomonadales</taxon>
        <taxon>Sulfuricellaceae</taxon>
        <taxon>Sulfuriferula</taxon>
    </lineage>
</organism>
<accession>A0A7C9JZZ4</accession>
<evidence type="ECO:0000313" key="2">
    <source>
        <dbReference type="Proteomes" id="UP000483432"/>
    </source>
</evidence>
<dbReference type="SUPFAM" id="SSF64182">
    <property type="entry name" value="DHH phosphoesterases"/>
    <property type="match status" value="1"/>
</dbReference>
<comment type="caution">
    <text evidence="1">The sequence shown here is derived from an EMBL/GenBank/DDBJ whole genome shotgun (WGS) entry which is preliminary data.</text>
</comment>
<gene>
    <name evidence="1" type="ORF">GZ085_01770</name>
</gene>
<dbReference type="Proteomes" id="UP000483432">
    <property type="component" value="Unassembled WGS sequence"/>
</dbReference>
<sequence>MNFIDVFNGDADGICALHQLRLVDPIEAELITGPKRDISLLGRAKAIAGDRITVLDIALSKNHEALSRLLEIGAHVRYFDHHQPGDIPSHPNFEPHIDTDANTCTSLLVNQALQGKQLIWAVTAAFGDNLADAARQAAAPLNLSDDQLVQLKSLGECLNYNGYGETLDDLFYDPADLYQQLQPYVDPFAFIVESPVYPILKTGYQDDMARALAVNATEMRVAGRIFMLPAEKWARRISGVLGNQLAVDSPVQAHAVLTAKPEGGYVVSVRAPLEAKSGADVLCSQFETGGGRKGAAGINHLPESEVDRFITAFYAVFTRS</sequence>
<dbReference type="EMBL" id="JAAFGW010000014">
    <property type="protein sequence ID" value="NDP47119.1"/>
    <property type="molecule type" value="Genomic_DNA"/>
</dbReference>
<dbReference type="GO" id="GO:0016740">
    <property type="term" value="F:transferase activity"/>
    <property type="evidence" value="ECO:0007669"/>
    <property type="project" value="UniProtKB-KW"/>
</dbReference>
<keyword evidence="1" id="KW-0808">Transferase</keyword>
<dbReference type="InterPro" id="IPR038763">
    <property type="entry name" value="DHH_sf"/>
</dbReference>